<accession>A0A9X2VYR0</accession>
<evidence type="ECO:0000259" key="1">
    <source>
        <dbReference type="Pfam" id="PF02538"/>
    </source>
</evidence>
<dbReference type="GO" id="GO:0005829">
    <property type="term" value="C:cytosol"/>
    <property type="evidence" value="ECO:0007669"/>
    <property type="project" value="TreeGrafter"/>
</dbReference>
<dbReference type="RefSeq" id="WP_259960297.1">
    <property type="nucleotide sequence ID" value="NZ_JAOAMV010000001.1"/>
</dbReference>
<reference evidence="2" key="1">
    <citation type="submission" date="2022-09" db="EMBL/GenBank/DDBJ databases">
        <title>The genome sequence of Tsuneonella sp. YG55.</title>
        <authorList>
            <person name="Liu Y."/>
        </authorList>
    </citation>
    <scope>NUCLEOTIDE SEQUENCE</scope>
    <source>
        <strain evidence="2">YG55</strain>
    </source>
</reference>
<dbReference type="Pfam" id="PF02538">
    <property type="entry name" value="Hydantoinase_B"/>
    <property type="match status" value="1"/>
</dbReference>
<name>A0A9X2VYR0_9SPHN</name>
<dbReference type="AlphaFoldDB" id="A0A9X2VYR0"/>
<comment type="caution">
    <text evidence="2">The sequence shown here is derived from an EMBL/GenBank/DDBJ whole genome shotgun (WGS) entry which is preliminary data.</text>
</comment>
<sequence length="764" mass="83422">MNMESTKVDWNGKTHSYRPRTDWMDRVSPDLHLHTECEDDLDPVTFEVLRQKLWTINLAHGDTITRISGSPLLASLDFNMTIMTEDAEVVVNAPYVQFLNAGAPLGIRYIMEHLSAKPGIFEGDIFCCNDPWIAACHQMDVMFAAPIIVDGQLFGWVANAGHQYDLGGIVPGGWPQNAEDVYSDPVVLTPFKMVERGEMRTEMEALYLRQSRMPDLVALDLRAQIAGVVLARDQIIGLCERYGAGIVKSAMRRMLDQAQESFREKLLAIPDGTWSETRYLDEALPGQRTTQKTVFTVTKKGDRITIDNEGTDAQTPGTNGIPFTSFSGSVTGIISVSMLYAQMFAYGGCERQIDYELTPGLLTCVDYPTAVSGGILQAIPMMNVVQTVLSRMMACDDDLRKDLVASPGDFMLPVLIGFDDRGKYFGQAILDAFGMGSGARSFGDGVDTAGPTFSPLSMVLNVELVEQWYPLLFLYRKEDCDGGGPGEWRGGNGIRSAVTPYRSESMTVVTNSGGQCISAQNAPGLFGGMPSPAGHYLIRYKTDLMAKVGNRIIPAGIEELTSDSDVPLRAKSNGAPLDAGDVMEIRVGGGGGYGDPLERDPARVARDVRLGYQSEEAARSIYGVVLTPNGEVSEAETAEMRKAQLAERANWTAPNRLNNDPPVPATGEPRRLVHAYIASADKGDERVLECDKCGHRYCGNDGDYKSAALMDEGSVTVIPSNVDPDNFVDERIVLRRFCCPGCYVQVCAEVSKAAEPIQLEVRLA</sequence>
<evidence type="ECO:0000313" key="2">
    <source>
        <dbReference type="EMBL" id="MCT2557518.1"/>
    </source>
</evidence>
<proteinExistence type="predicted"/>
<dbReference type="InterPro" id="IPR003692">
    <property type="entry name" value="Hydantoinase_B"/>
</dbReference>
<organism evidence="2 3">
    <name type="scientific">Tsuneonella litorea</name>
    <dbReference type="NCBI Taxonomy" id="2976475"/>
    <lineage>
        <taxon>Bacteria</taxon>
        <taxon>Pseudomonadati</taxon>
        <taxon>Pseudomonadota</taxon>
        <taxon>Alphaproteobacteria</taxon>
        <taxon>Sphingomonadales</taxon>
        <taxon>Erythrobacteraceae</taxon>
        <taxon>Tsuneonella</taxon>
    </lineage>
</organism>
<gene>
    <name evidence="2" type="ORF">N0B51_00840</name>
</gene>
<dbReference type="InterPro" id="IPR045079">
    <property type="entry name" value="Oxoprolinase-like"/>
</dbReference>
<dbReference type="GO" id="GO:0017168">
    <property type="term" value="F:5-oxoprolinase (ATP-hydrolyzing) activity"/>
    <property type="evidence" value="ECO:0007669"/>
    <property type="project" value="TreeGrafter"/>
</dbReference>
<dbReference type="Proteomes" id="UP001142648">
    <property type="component" value="Unassembled WGS sequence"/>
</dbReference>
<feature type="domain" description="Hydantoinase B/oxoprolinase" evidence="1">
    <location>
        <begin position="42"/>
        <end position="596"/>
    </location>
</feature>
<dbReference type="PANTHER" id="PTHR11365">
    <property type="entry name" value="5-OXOPROLINASE RELATED"/>
    <property type="match status" value="1"/>
</dbReference>
<dbReference type="GO" id="GO:0006749">
    <property type="term" value="P:glutathione metabolic process"/>
    <property type="evidence" value="ECO:0007669"/>
    <property type="project" value="TreeGrafter"/>
</dbReference>
<evidence type="ECO:0000313" key="3">
    <source>
        <dbReference type="Proteomes" id="UP001142648"/>
    </source>
</evidence>
<protein>
    <submittedName>
        <fullName evidence="2">Hydantoinase B/oxoprolinase family protein</fullName>
    </submittedName>
</protein>
<keyword evidence="3" id="KW-1185">Reference proteome</keyword>
<dbReference type="EMBL" id="JAOAMV010000001">
    <property type="protein sequence ID" value="MCT2557518.1"/>
    <property type="molecule type" value="Genomic_DNA"/>
</dbReference>
<dbReference type="PANTHER" id="PTHR11365:SF23">
    <property type="entry name" value="HYPOTHETICAL 5-OXOPROLINASE (EUROFUNG)-RELATED"/>
    <property type="match status" value="1"/>
</dbReference>